<proteinExistence type="predicted"/>
<organism evidence="1 2">
    <name type="scientific">Smallanthus sonchifolius</name>
    <dbReference type="NCBI Taxonomy" id="185202"/>
    <lineage>
        <taxon>Eukaryota</taxon>
        <taxon>Viridiplantae</taxon>
        <taxon>Streptophyta</taxon>
        <taxon>Embryophyta</taxon>
        <taxon>Tracheophyta</taxon>
        <taxon>Spermatophyta</taxon>
        <taxon>Magnoliopsida</taxon>
        <taxon>eudicotyledons</taxon>
        <taxon>Gunneridae</taxon>
        <taxon>Pentapetalae</taxon>
        <taxon>asterids</taxon>
        <taxon>campanulids</taxon>
        <taxon>Asterales</taxon>
        <taxon>Asteraceae</taxon>
        <taxon>Asteroideae</taxon>
        <taxon>Heliantheae alliance</taxon>
        <taxon>Millerieae</taxon>
        <taxon>Smallanthus</taxon>
    </lineage>
</organism>
<dbReference type="EMBL" id="CM042033">
    <property type="protein sequence ID" value="KAI3773237.1"/>
    <property type="molecule type" value="Genomic_DNA"/>
</dbReference>
<sequence>MPRKKEPPPSALPPRRSARGLSRSASSDADDSVELGVPTVGREETPEGLATSPPPPLLHPTEHDLGLFVSEGTGKISGVAGKPGLAEKPGLARNTAGLSDSDGSPVVQPSGGTNSYSMNESSGGRITVVESTPPVTPLFSPEFKAMIGREYPMRTVFSTRPALSGEATRGHGLWDGLAQCRSESVGESSSMSGVHAPLPDVHELVHAPEGGVNMLLLCIVRMLRCFLSSPLADASSSPSFFSDRPPLPDIYGLFYACRLRGRSITVGGEDKGKVLVVQGEVADRFCWVLTLGDFDLDAPL</sequence>
<reference evidence="2" key="1">
    <citation type="journal article" date="2022" name="Mol. Ecol. Resour.">
        <title>The genomes of chicory, endive, great burdock and yacon provide insights into Asteraceae palaeo-polyploidization history and plant inulin production.</title>
        <authorList>
            <person name="Fan W."/>
            <person name="Wang S."/>
            <person name="Wang H."/>
            <person name="Wang A."/>
            <person name="Jiang F."/>
            <person name="Liu H."/>
            <person name="Zhao H."/>
            <person name="Xu D."/>
            <person name="Zhang Y."/>
        </authorList>
    </citation>
    <scope>NUCLEOTIDE SEQUENCE [LARGE SCALE GENOMIC DNA]</scope>
    <source>
        <strain evidence="2">cv. Yunnan</strain>
    </source>
</reference>
<protein>
    <submittedName>
        <fullName evidence="1">Uncharacterized protein</fullName>
    </submittedName>
</protein>
<gene>
    <name evidence="1" type="ORF">L1987_47761</name>
</gene>
<comment type="caution">
    <text evidence="1">The sequence shown here is derived from an EMBL/GenBank/DDBJ whole genome shotgun (WGS) entry which is preliminary data.</text>
</comment>
<keyword evidence="2" id="KW-1185">Reference proteome</keyword>
<reference evidence="1 2" key="2">
    <citation type="journal article" date="2022" name="Mol. Ecol. Resour.">
        <title>The genomes of chicory, endive, great burdock and yacon provide insights into Asteraceae paleo-polyploidization history and plant inulin production.</title>
        <authorList>
            <person name="Fan W."/>
            <person name="Wang S."/>
            <person name="Wang H."/>
            <person name="Wang A."/>
            <person name="Jiang F."/>
            <person name="Liu H."/>
            <person name="Zhao H."/>
            <person name="Xu D."/>
            <person name="Zhang Y."/>
        </authorList>
    </citation>
    <scope>NUCLEOTIDE SEQUENCE [LARGE SCALE GENOMIC DNA]</scope>
    <source>
        <strain evidence="2">cv. Yunnan</strain>
        <tissue evidence="1">Leaves</tissue>
    </source>
</reference>
<evidence type="ECO:0000313" key="1">
    <source>
        <dbReference type="EMBL" id="KAI3773237.1"/>
    </source>
</evidence>
<dbReference type="Proteomes" id="UP001056120">
    <property type="component" value="Linkage Group LG16"/>
</dbReference>
<accession>A0ACB9FPY0</accession>
<evidence type="ECO:0000313" key="2">
    <source>
        <dbReference type="Proteomes" id="UP001056120"/>
    </source>
</evidence>
<name>A0ACB9FPY0_9ASTR</name>